<keyword evidence="1" id="KW-1133">Transmembrane helix</keyword>
<feature type="transmembrane region" description="Helical" evidence="1">
    <location>
        <begin position="168"/>
        <end position="190"/>
    </location>
</feature>
<dbReference type="InterPro" id="IPR011138">
    <property type="entry name" value="Cytochrome_b-558"/>
</dbReference>
<dbReference type="RefSeq" id="WP_312873736.1">
    <property type="nucleotide sequence ID" value="NZ_JACHMG010000001.1"/>
</dbReference>
<proteinExistence type="predicted"/>
<dbReference type="Proteomes" id="UP000581769">
    <property type="component" value="Unassembled WGS sequence"/>
</dbReference>
<dbReference type="AlphaFoldDB" id="A0A840IPN3"/>
<dbReference type="InterPro" id="IPR034804">
    <property type="entry name" value="SQR/QFR_C/D"/>
</dbReference>
<protein>
    <submittedName>
        <fullName evidence="2">Succinate dehydrogenase / fumarate reductase cytochrome b subunit</fullName>
    </submittedName>
</protein>
<evidence type="ECO:0000256" key="1">
    <source>
        <dbReference type="SAM" id="Phobius"/>
    </source>
</evidence>
<feature type="transmembrane region" description="Helical" evidence="1">
    <location>
        <begin position="127"/>
        <end position="148"/>
    </location>
</feature>
<reference evidence="2 3" key="1">
    <citation type="submission" date="2020-08" db="EMBL/GenBank/DDBJ databases">
        <title>Sequencing the genomes of 1000 actinobacteria strains.</title>
        <authorList>
            <person name="Klenk H.-P."/>
        </authorList>
    </citation>
    <scope>NUCLEOTIDE SEQUENCE [LARGE SCALE GENOMIC DNA]</scope>
    <source>
        <strain evidence="2 3">DSM 45859</strain>
    </source>
</reference>
<evidence type="ECO:0000313" key="2">
    <source>
        <dbReference type="EMBL" id="MBB4683415.1"/>
    </source>
</evidence>
<feature type="transmembrane region" description="Helical" evidence="1">
    <location>
        <begin position="75"/>
        <end position="96"/>
    </location>
</feature>
<dbReference type="SUPFAM" id="SSF81343">
    <property type="entry name" value="Fumarate reductase respiratory complex transmembrane subunits"/>
    <property type="match status" value="1"/>
</dbReference>
<dbReference type="GO" id="GO:0016020">
    <property type="term" value="C:membrane"/>
    <property type="evidence" value="ECO:0007669"/>
    <property type="project" value="InterPro"/>
</dbReference>
<accession>A0A840IPN3</accession>
<name>A0A840IPN3_9PSEU</name>
<keyword evidence="1" id="KW-0812">Transmembrane</keyword>
<keyword evidence="1" id="KW-0472">Membrane</keyword>
<dbReference type="Gene3D" id="1.20.1300.10">
    <property type="entry name" value="Fumarate reductase/succinate dehydrogenase, transmembrane subunit"/>
    <property type="match status" value="1"/>
</dbReference>
<sequence length="235" mass="26050">MAPGLTTARRRPALLAFWSTTIGKKQVMAVTGLLLVLFLLAHMAGNLKIFFGPEEFDDYSGWLRTIGEPVLHSSWYLWVQRSVLLLALVLHVTAAVQLSTRDRRARPVKYAHGQRPRASFATHTMRWGGATLAVYVLWHILDLTVGVANQDFRAGHPYHNVVADFQVWWVNLIYLVALLMLGLHINHGFWSAAQTLGITSATRDRALRATGTVLAVVITGGFMIVPIAVMAGWVA</sequence>
<comment type="caution">
    <text evidence="2">The sequence shown here is derived from an EMBL/GenBank/DDBJ whole genome shotgun (WGS) entry which is preliminary data.</text>
</comment>
<dbReference type="NCBIfam" id="TIGR02046">
    <property type="entry name" value="sdhC_b558_fam"/>
    <property type="match status" value="1"/>
</dbReference>
<organism evidence="2 3">
    <name type="scientific">Amycolatopsis jiangsuensis</name>
    <dbReference type="NCBI Taxonomy" id="1181879"/>
    <lineage>
        <taxon>Bacteria</taxon>
        <taxon>Bacillati</taxon>
        <taxon>Actinomycetota</taxon>
        <taxon>Actinomycetes</taxon>
        <taxon>Pseudonocardiales</taxon>
        <taxon>Pseudonocardiaceae</taxon>
        <taxon>Amycolatopsis</taxon>
    </lineage>
</organism>
<feature type="transmembrane region" description="Helical" evidence="1">
    <location>
        <begin position="211"/>
        <end position="234"/>
    </location>
</feature>
<dbReference type="CDD" id="cd03498">
    <property type="entry name" value="SQR_TypeB_2_TM"/>
    <property type="match status" value="1"/>
</dbReference>
<evidence type="ECO:0000313" key="3">
    <source>
        <dbReference type="Proteomes" id="UP000581769"/>
    </source>
</evidence>
<dbReference type="EMBL" id="JACHMG010000001">
    <property type="protein sequence ID" value="MBB4683415.1"/>
    <property type="molecule type" value="Genomic_DNA"/>
</dbReference>
<gene>
    <name evidence="2" type="ORF">BJY18_000900</name>
</gene>
<feature type="transmembrane region" description="Helical" evidence="1">
    <location>
        <begin position="27"/>
        <end position="45"/>
    </location>
</feature>
<keyword evidence="3" id="KW-1185">Reference proteome</keyword>